<evidence type="ECO:0000313" key="1">
    <source>
        <dbReference type="EMBL" id="CEK90392.1"/>
    </source>
</evidence>
<accession>A0A0B7BE03</accession>
<name>A0A0B7BE03_9EUPU</name>
<gene>
    <name evidence="2" type="primary">ORF176538</name>
    <name evidence="1" type="synonym">ORF176525</name>
</gene>
<evidence type="ECO:0000313" key="2">
    <source>
        <dbReference type="EMBL" id="CEK90395.1"/>
    </source>
</evidence>
<protein>
    <submittedName>
        <fullName evidence="2">Uncharacterized protein</fullName>
    </submittedName>
</protein>
<reference evidence="2" key="1">
    <citation type="submission" date="2014-12" db="EMBL/GenBank/DDBJ databases">
        <title>Insight into the proteome of Arion vulgaris.</title>
        <authorList>
            <person name="Aradska J."/>
            <person name="Bulat T."/>
            <person name="Smidak R."/>
            <person name="Sarate P."/>
            <person name="Gangsoo J."/>
            <person name="Sialana F."/>
            <person name="Bilban M."/>
            <person name="Lubec G."/>
        </authorList>
    </citation>
    <scope>NUCLEOTIDE SEQUENCE</scope>
    <source>
        <tissue evidence="2">Skin</tissue>
    </source>
</reference>
<sequence length="53" mass="6150">MTISSISYVNVLICTPHQLCMILFSKDYFTTQQTVKQITISSLLPREVYYLCD</sequence>
<proteinExistence type="predicted"/>
<dbReference type="EMBL" id="HACG01043527">
    <property type="protein sequence ID" value="CEK90392.1"/>
    <property type="molecule type" value="Transcribed_RNA"/>
</dbReference>
<dbReference type="AlphaFoldDB" id="A0A0B7BE03"/>
<dbReference type="EMBL" id="HACG01043530">
    <property type="protein sequence ID" value="CEK90395.1"/>
    <property type="molecule type" value="Transcribed_RNA"/>
</dbReference>
<organism evidence="2">
    <name type="scientific">Arion vulgaris</name>
    <dbReference type="NCBI Taxonomy" id="1028688"/>
    <lineage>
        <taxon>Eukaryota</taxon>
        <taxon>Metazoa</taxon>
        <taxon>Spiralia</taxon>
        <taxon>Lophotrochozoa</taxon>
        <taxon>Mollusca</taxon>
        <taxon>Gastropoda</taxon>
        <taxon>Heterobranchia</taxon>
        <taxon>Euthyneura</taxon>
        <taxon>Panpulmonata</taxon>
        <taxon>Eupulmonata</taxon>
        <taxon>Stylommatophora</taxon>
        <taxon>Helicina</taxon>
        <taxon>Arionoidea</taxon>
        <taxon>Arionidae</taxon>
        <taxon>Arion</taxon>
    </lineage>
</organism>